<dbReference type="GO" id="GO:0003700">
    <property type="term" value="F:DNA-binding transcription factor activity"/>
    <property type="evidence" value="ECO:0007669"/>
    <property type="project" value="InterPro"/>
</dbReference>
<evidence type="ECO:0000313" key="3">
    <source>
        <dbReference type="EMBL" id="KAJ7095977.1"/>
    </source>
</evidence>
<dbReference type="PROSITE" id="PS00036">
    <property type="entry name" value="BZIP_BASIC"/>
    <property type="match status" value="1"/>
</dbReference>
<dbReference type="Proteomes" id="UP001222325">
    <property type="component" value="Unassembled WGS sequence"/>
</dbReference>
<dbReference type="SMART" id="SM00338">
    <property type="entry name" value="BRLZ"/>
    <property type="match status" value="1"/>
</dbReference>
<organism evidence="3 4">
    <name type="scientific">Mycena belliarum</name>
    <dbReference type="NCBI Taxonomy" id="1033014"/>
    <lineage>
        <taxon>Eukaryota</taxon>
        <taxon>Fungi</taxon>
        <taxon>Dikarya</taxon>
        <taxon>Basidiomycota</taxon>
        <taxon>Agaricomycotina</taxon>
        <taxon>Agaricomycetes</taxon>
        <taxon>Agaricomycetidae</taxon>
        <taxon>Agaricales</taxon>
        <taxon>Marasmiineae</taxon>
        <taxon>Mycenaceae</taxon>
        <taxon>Mycena</taxon>
    </lineage>
</organism>
<reference evidence="3" key="1">
    <citation type="submission" date="2023-03" db="EMBL/GenBank/DDBJ databases">
        <title>Massive genome expansion in bonnet fungi (Mycena s.s.) driven by repeated elements and novel gene families across ecological guilds.</title>
        <authorList>
            <consortium name="Lawrence Berkeley National Laboratory"/>
            <person name="Harder C.B."/>
            <person name="Miyauchi S."/>
            <person name="Viragh M."/>
            <person name="Kuo A."/>
            <person name="Thoen E."/>
            <person name="Andreopoulos B."/>
            <person name="Lu D."/>
            <person name="Skrede I."/>
            <person name="Drula E."/>
            <person name="Henrissat B."/>
            <person name="Morin E."/>
            <person name="Kohler A."/>
            <person name="Barry K."/>
            <person name="LaButti K."/>
            <person name="Morin E."/>
            <person name="Salamov A."/>
            <person name="Lipzen A."/>
            <person name="Mereny Z."/>
            <person name="Hegedus B."/>
            <person name="Baldrian P."/>
            <person name="Stursova M."/>
            <person name="Weitz H."/>
            <person name="Taylor A."/>
            <person name="Grigoriev I.V."/>
            <person name="Nagy L.G."/>
            <person name="Martin F."/>
            <person name="Kauserud H."/>
        </authorList>
    </citation>
    <scope>NUCLEOTIDE SEQUENCE</scope>
    <source>
        <strain evidence="3">CBHHK173m</strain>
    </source>
</reference>
<dbReference type="InterPro" id="IPR046347">
    <property type="entry name" value="bZIP_sf"/>
</dbReference>
<feature type="domain" description="BZIP" evidence="2">
    <location>
        <begin position="275"/>
        <end position="289"/>
    </location>
</feature>
<evidence type="ECO:0000256" key="1">
    <source>
        <dbReference type="SAM" id="MobiDB-lite"/>
    </source>
</evidence>
<dbReference type="Pfam" id="PF07716">
    <property type="entry name" value="bZIP_2"/>
    <property type="match status" value="1"/>
</dbReference>
<feature type="region of interest" description="Disordered" evidence="1">
    <location>
        <begin position="175"/>
        <end position="208"/>
    </location>
</feature>
<gene>
    <name evidence="3" type="ORF">B0H15DRAFT_774444</name>
</gene>
<name>A0AAD6XVR4_9AGAR</name>
<feature type="region of interest" description="Disordered" evidence="1">
    <location>
        <begin position="1"/>
        <end position="53"/>
    </location>
</feature>
<sequence>MLAQKPDTTASVAQEATIPPTTISEHVRELGDWLGTSSPSPRRPVAAAYPTPAASPEFRSYGDSFDDASPLVADDLSFGDYAAEPLFGGEEYFTSPLFDDLNDFAETSPMDTPFSEFLETPLMRDEHDFSGNSPLIAAGDLFGGTLDDPAPIEKPVAQEKHQLWTMSGTPVIEPAGNVFPAPTTKSVVPDAPRYPMRERPSVNGTRKHLTPDALIPLDAPTQKRNYMTPSATSRKVITSAIAKKRAHSEAFADADEEELAALSPTASEAERIEHKRRQNTIAARRSRKRKLAHKLDLEGTVADLQADVARWRERALMAQDMLRVQGVTFSFE</sequence>
<dbReference type="InterPro" id="IPR004827">
    <property type="entry name" value="bZIP"/>
</dbReference>
<feature type="compositionally biased region" description="Basic residues" evidence="1">
    <location>
        <begin position="274"/>
        <end position="285"/>
    </location>
</feature>
<comment type="caution">
    <text evidence="3">The sequence shown here is derived from an EMBL/GenBank/DDBJ whole genome shotgun (WGS) entry which is preliminary data.</text>
</comment>
<feature type="region of interest" description="Disordered" evidence="1">
    <location>
        <begin position="266"/>
        <end position="285"/>
    </location>
</feature>
<dbReference type="AlphaFoldDB" id="A0AAD6XVR4"/>
<keyword evidence="4" id="KW-1185">Reference proteome</keyword>
<evidence type="ECO:0000313" key="4">
    <source>
        <dbReference type="Proteomes" id="UP001222325"/>
    </source>
</evidence>
<dbReference type="EMBL" id="JARJCN010000012">
    <property type="protein sequence ID" value="KAJ7095977.1"/>
    <property type="molecule type" value="Genomic_DNA"/>
</dbReference>
<dbReference type="CDD" id="cd12193">
    <property type="entry name" value="bZIP_GCN4"/>
    <property type="match status" value="1"/>
</dbReference>
<protein>
    <recommendedName>
        <fullName evidence="2">BZIP domain-containing protein</fullName>
    </recommendedName>
</protein>
<accession>A0AAD6XVR4</accession>
<feature type="compositionally biased region" description="Polar residues" evidence="1">
    <location>
        <begin position="1"/>
        <end position="24"/>
    </location>
</feature>
<dbReference type="Gene3D" id="3.30.160.60">
    <property type="entry name" value="Classic Zinc Finger"/>
    <property type="match status" value="1"/>
</dbReference>
<dbReference type="SUPFAM" id="SSF57959">
    <property type="entry name" value="Leucine zipper domain"/>
    <property type="match status" value="1"/>
</dbReference>
<evidence type="ECO:0000259" key="2">
    <source>
        <dbReference type="PROSITE" id="PS00036"/>
    </source>
</evidence>
<proteinExistence type="predicted"/>